<dbReference type="Proteomes" id="UP001222027">
    <property type="component" value="Unassembled WGS sequence"/>
</dbReference>
<comment type="caution">
    <text evidence="1">The sequence shown here is derived from an EMBL/GenBank/DDBJ whole genome shotgun (WGS) entry which is preliminary data.</text>
</comment>
<evidence type="ECO:0000313" key="2">
    <source>
        <dbReference type="Proteomes" id="UP001222027"/>
    </source>
</evidence>
<dbReference type="AlphaFoldDB" id="A0AAV8RID0"/>
<proteinExistence type="predicted"/>
<keyword evidence="2" id="KW-1185">Reference proteome</keyword>
<evidence type="ECO:0000313" key="1">
    <source>
        <dbReference type="EMBL" id="KAJ8498512.1"/>
    </source>
</evidence>
<name>A0AAV8RID0_ENSVE</name>
<accession>A0AAV8RID0</accession>
<gene>
    <name evidence="1" type="ORF">OPV22_009064</name>
</gene>
<reference evidence="1 2" key="1">
    <citation type="submission" date="2022-12" db="EMBL/GenBank/DDBJ databases">
        <title>Chromosome-scale assembly of the Ensete ventricosum genome.</title>
        <authorList>
            <person name="Dussert Y."/>
            <person name="Stocks J."/>
            <person name="Wendawek A."/>
            <person name="Woldeyes F."/>
            <person name="Nichols R.A."/>
            <person name="Borrell J.S."/>
        </authorList>
    </citation>
    <scope>NUCLEOTIDE SEQUENCE [LARGE SCALE GENOMIC DNA]</scope>
    <source>
        <strain evidence="2">cv. Maze</strain>
        <tissue evidence="1">Seeds</tissue>
    </source>
</reference>
<dbReference type="EMBL" id="JAQQAF010000003">
    <property type="protein sequence ID" value="KAJ8498512.1"/>
    <property type="molecule type" value="Genomic_DNA"/>
</dbReference>
<protein>
    <submittedName>
        <fullName evidence="1">Uncharacterized protein</fullName>
    </submittedName>
</protein>
<sequence>MAFICMRGINAAMSDADCGAFNPSSQELWMWWALLHYCRCFTASSSGFSALSPVESEAGPSPGLKQ</sequence>
<organism evidence="1 2">
    <name type="scientific">Ensete ventricosum</name>
    <name type="common">Abyssinian banana</name>
    <name type="synonym">Musa ensete</name>
    <dbReference type="NCBI Taxonomy" id="4639"/>
    <lineage>
        <taxon>Eukaryota</taxon>
        <taxon>Viridiplantae</taxon>
        <taxon>Streptophyta</taxon>
        <taxon>Embryophyta</taxon>
        <taxon>Tracheophyta</taxon>
        <taxon>Spermatophyta</taxon>
        <taxon>Magnoliopsida</taxon>
        <taxon>Liliopsida</taxon>
        <taxon>Zingiberales</taxon>
        <taxon>Musaceae</taxon>
        <taxon>Ensete</taxon>
    </lineage>
</organism>